<dbReference type="PANTHER" id="PTHR35848">
    <property type="entry name" value="OXALATE-BINDING PROTEIN"/>
    <property type="match status" value="1"/>
</dbReference>
<dbReference type="Proteomes" id="UP000308196">
    <property type="component" value="Chromosome"/>
</dbReference>
<keyword evidence="6" id="KW-1185">Reference proteome</keyword>
<accession>A0A4U9VPK7</accession>
<dbReference type="RefSeq" id="WP_028071588.1">
    <property type="nucleotide sequence ID" value="NZ_CP141191.1"/>
</dbReference>
<reference evidence="4 5" key="1">
    <citation type="submission" date="2019-05" db="EMBL/GenBank/DDBJ databases">
        <authorList>
            <consortium name="Pathogen Informatics"/>
        </authorList>
    </citation>
    <scope>NUCLEOTIDE SEQUENCE [LARGE SCALE GENOMIC DNA]</scope>
    <source>
        <strain evidence="4 5">NCTC11429</strain>
    </source>
</reference>
<dbReference type="EMBL" id="LR590484">
    <property type="protein sequence ID" value="VTR47612.1"/>
    <property type="molecule type" value="Genomic_DNA"/>
</dbReference>
<dbReference type="InterPro" id="IPR011051">
    <property type="entry name" value="RmlC_Cupin_sf"/>
</dbReference>
<dbReference type="SUPFAM" id="SSF51182">
    <property type="entry name" value="RmlC-like cupins"/>
    <property type="match status" value="1"/>
</dbReference>
<dbReference type="EMBL" id="JBEOQB010000005">
    <property type="protein sequence ID" value="MEZ0453566.1"/>
    <property type="molecule type" value="Genomic_DNA"/>
</dbReference>
<evidence type="ECO:0000256" key="1">
    <source>
        <dbReference type="ARBA" id="ARBA00022723"/>
    </source>
</evidence>
<evidence type="ECO:0000313" key="6">
    <source>
        <dbReference type="Proteomes" id="UP001566204"/>
    </source>
</evidence>
<dbReference type="InterPro" id="IPR014710">
    <property type="entry name" value="RmlC-like_jellyroll"/>
</dbReference>
<dbReference type="AlphaFoldDB" id="A0A4U9VPK7"/>
<dbReference type="Gene3D" id="2.60.120.10">
    <property type="entry name" value="Jelly Rolls"/>
    <property type="match status" value="1"/>
</dbReference>
<name>A0A4U9VPK7_9SPHI</name>
<evidence type="ECO:0000313" key="3">
    <source>
        <dbReference type="EMBL" id="MEZ0453566.1"/>
    </source>
</evidence>
<keyword evidence="1" id="KW-0479">Metal-binding</keyword>
<dbReference type="InterPro" id="IPR051610">
    <property type="entry name" value="GPI/OXD"/>
</dbReference>
<dbReference type="InterPro" id="IPR013096">
    <property type="entry name" value="Cupin_2"/>
</dbReference>
<protein>
    <submittedName>
        <fullName evidence="3">Cupin domain-containing protein</fullName>
    </submittedName>
    <submittedName>
        <fullName evidence="4">Uncharacterized conserved protein, contains double-stranded beta-helix domain</fullName>
    </submittedName>
</protein>
<sequence length="114" mass="13375">MIINTKNTKHYQWGNNCQAWTFIQSENVIVKEELMPPHTEEQLHFHNETEQFFYILEGKATFLLENEKVSLLKNEGIKISAKQIHKISNESSGELRFLVMSFPGNMNDRVNIQH</sequence>
<dbReference type="STRING" id="1123265.GCA_000686625_05059"/>
<dbReference type="Pfam" id="PF07883">
    <property type="entry name" value="Cupin_2"/>
    <property type="match status" value="1"/>
</dbReference>
<reference evidence="3 6" key="2">
    <citation type="submission" date="2024-06" db="EMBL/GenBank/DDBJ databases">
        <title>Soil Sphingobacterium thalpophilum.</title>
        <authorList>
            <person name="Yang J."/>
            <person name="Li J."/>
        </authorList>
    </citation>
    <scope>NUCLEOTIDE SEQUENCE [LARGE SCALE GENOMIC DNA]</scope>
    <source>
        <strain evidence="3 6">22g91tb</strain>
    </source>
</reference>
<organism evidence="4 5">
    <name type="scientific">Sphingobacterium thalpophilum</name>
    <dbReference type="NCBI Taxonomy" id="259"/>
    <lineage>
        <taxon>Bacteria</taxon>
        <taxon>Pseudomonadati</taxon>
        <taxon>Bacteroidota</taxon>
        <taxon>Sphingobacteriia</taxon>
        <taxon>Sphingobacteriales</taxon>
        <taxon>Sphingobacteriaceae</taxon>
        <taxon>Sphingobacterium</taxon>
    </lineage>
</organism>
<evidence type="ECO:0000313" key="4">
    <source>
        <dbReference type="EMBL" id="VTR47612.1"/>
    </source>
</evidence>
<dbReference type="KEGG" id="stha:NCTC11429_03551"/>
<proteinExistence type="predicted"/>
<feature type="domain" description="Cupin type-2" evidence="2">
    <location>
        <begin position="34"/>
        <end position="100"/>
    </location>
</feature>
<evidence type="ECO:0000313" key="5">
    <source>
        <dbReference type="Proteomes" id="UP000308196"/>
    </source>
</evidence>
<dbReference type="PANTHER" id="PTHR35848:SF9">
    <property type="entry name" value="SLL1358 PROTEIN"/>
    <property type="match status" value="1"/>
</dbReference>
<dbReference type="GeneID" id="78464216"/>
<evidence type="ECO:0000259" key="2">
    <source>
        <dbReference type="Pfam" id="PF07883"/>
    </source>
</evidence>
<dbReference type="GO" id="GO:0046872">
    <property type="term" value="F:metal ion binding"/>
    <property type="evidence" value="ECO:0007669"/>
    <property type="project" value="UniProtKB-KW"/>
</dbReference>
<gene>
    <name evidence="3" type="ORF">ABTW24_18380</name>
    <name evidence="4" type="ORF">NCTC11429_03551</name>
</gene>
<dbReference type="Proteomes" id="UP001566204">
    <property type="component" value="Unassembled WGS sequence"/>
</dbReference>